<evidence type="ECO:0000313" key="2">
    <source>
        <dbReference type="EMBL" id="TDN42421.1"/>
    </source>
</evidence>
<evidence type="ECO:0000313" key="3">
    <source>
        <dbReference type="Proteomes" id="UP000295764"/>
    </source>
</evidence>
<dbReference type="Proteomes" id="UP000295764">
    <property type="component" value="Unassembled WGS sequence"/>
</dbReference>
<dbReference type="SUPFAM" id="SSF49464">
    <property type="entry name" value="Carboxypeptidase regulatory domain-like"/>
    <property type="match status" value="1"/>
</dbReference>
<comment type="caution">
    <text evidence="2">The sequence shown here is derived from an EMBL/GenBank/DDBJ whole genome shotgun (WGS) entry which is preliminary data.</text>
</comment>
<dbReference type="EMBL" id="SNVW01000012">
    <property type="protein sequence ID" value="TDN42421.1"/>
    <property type="molecule type" value="Genomic_DNA"/>
</dbReference>
<keyword evidence="2" id="KW-0121">Carboxypeptidase</keyword>
<dbReference type="Gene3D" id="2.60.40.1120">
    <property type="entry name" value="Carboxypeptidase-like, regulatory domain"/>
    <property type="match status" value="2"/>
</dbReference>
<dbReference type="OrthoDB" id="5022787at2"/>
<reference evidence="2 3" key="1">
    <citation type="submission" date="2019-03" db="EMBL/GenBank/DDBJ databases">
        <title>Genomic analyses of the natural microbiome of Caenorhabditis elegans.</title>
        <authorList>
            <person name="Samuel B."/>
        </authorList>
    </citation>
    <scope>NUCLEOTIDE SEQUENCE [LARGE SCALE GENOMIC DNA]</scope>
    <source>
        <strain evidence="2 3">JUb65</strain>
    </source>
</reference>
<keyword evidence="2" id="KW-0378">Hydrolase</keyword>
<feature type="chain" id="PRO_5020523405" evidence="1">
    <location>
        <begin position="33"/>
        <end position="349"/>
    </location>
</feature>
<dbReference type="AlphaFoldDB" id="A0A4R6DD24"/>
<dbReference type="RefSeq" id="WP_133520804.1">
    <property type="nucleotide sequence ID" value="NZ_SNVW01000012.1"/>
</dbReference>
<dbReference type="SUPFAM" id="SSF49478">
    <property type="entry name" value="Cna protein B-type domain"/>
    <property type="match status" value="1"/>
</dbReference>
<feature type="signal peptide" evidence="1">
    <location>
        <begin position="1"/>
        <end position="32"/>
    </location>
</feature>
<keyword evidence="2" id="KW-0645">Protease</keyword>
<protein>
    <submittedName>
        <fullName evidence="2">Carboxypeptidase family protein</fullName>
    </submittedName>
</protein>
<proteinExistence type="predicted"/>
<gene>
    <name evidence="2" type="ORF">EDF64_11264</name>
</gene>
<name>A0A4R6DD24_9MICO</name>
<dbReference type="Pfam" id="PF13620">
    <property type="entry name" value="CarboxypepD_reg"/>
    <property type="match status" value="1"/>
</dbReference>
<evidence type="ECO:0000256" key="1">
    <source>
        <dbReference type="SAM" id="SignalP"/>
    </source>
</evidence>
<dbReference type="InterPro" id="IPR008969">
    <property type="entry name" value="CarboxyPept-like_regulatory"/>
</dbReference>
<organism evidence="2 3">
    <name type="scientific">Curtobacterium flaccumfaciens</name>
    <dbReference type="NCBI Taxonomy" id="2035"/>
    <lineage>
        <taxon>Bacteria</taxon>
        <taxon>Bacillati</taxon>
        <taxon>Actinomycetota</taxon>
        <taxon>Actinomycetes</taxon>
        <taxon>Micrococcales</taxon>
        <taxon>Microbacteriaceae</taxon>
        <taxon>Curtobacterium</taxon>
    </lineage>
</organism>
<dbReference type="GO" id="GO:0004180">
    <property type="term" value="F:carboxypeptidase activity"/>
    <property type="evidence" value="ECO:0007669"/>
    <property type="project" value="UniProtKB-KW"/>
</dbReference>
<keyword evidence="1" id="KW-0732">Signal</keyword>
<sequence>MTTRRRTTAGITTAVIATTLIGVLVTPVTATAAVPDDGALTVMLTDPDKRPIAMEGVAVDLRGADGGTAMSATSDQRGRLTFDDVPAGTWTLHGEREGSYGFADTIPATRTGVVVAPGEHDTVVLVMRTGASIGGTVRNPYGADLSGASVVVRGWNTGTVRRTVSSPDGHYWVHGLPSDDYSVQVNAHDETLDSWPALKNQSWGFHRDPGSTAERTYVRVSHEAVGRPETVVDGIDGASTEGVTLTGILNPQLDTDFTNATVHVYGESIGSTFDTTVLYWSPGRGGLFGSVLSAGRYKVEVVGWSPSQRRYVSYWYGGEGNRPVADRAASHTVVMSGDQSRSISFWSTR</sequence>
<accession>A0A4R6DD24</accession>